<keyword evidence="1" id="KW-1133">Transmembrane helix</keyword>
<evidence type="ECO:0000313" key="3">
    <source>
        <dbReference type="Proteomes" id="UP000663586"/>
    </source>
</evidence>
<accession>A0A897MTH5</accession>
<evidence type="ECO:0000256" key="1">
    <source>
        <dbReference type="SAM" id="Phobius"/>
    </source>
</evidence>
<feature type="transmembrane region" description="Helical" evidence="1">
    <location>
        <begin position="147"/>
        <end position="166"/>
    </location>
</feature>
<feature type="transmembrane region" description="Helical" evidence="1">
    <location>
        <begin position="57"/>
        <end position="75"/>
    </location>
</feature>
<proteinExistence type="predicted"/>
<dbReference type="InterPro" id="IPR055941">
    <property type="entry name" value="DUF7519"/>
</dbReference>
<sequence length="175" mass="17019">MSPAVDRSPTKPGAAISLAAGILAVAVLGVAMPPSAGLTIPGVAVIGAGLHYGRERFVTGGGVLLFAGVLVAGVGDAGVGPTLIGGALSVLAWDAAVNAVELGEQVGYEAETRSAELSHAAGTTAVGFGTAVAAYALYVPFEGGRPIVSVVLLTVAAVLLASALRVSSPTSTNTQ</sequence>
<reference evidence="2" key="1">
    <citation type="submission" date="2020-11" db="EMBL/GenBank/DDBJ databases">
        <title>Carbohydrate-dependent, anaerobic sulfur respiration: A novel catabolism in halophilic archaea.</title>
        <authorList>
            <person name="Sorokin D.Y."/>
            <person name="Messina E."/>
            <person name="Smedile F."/>
            <person name="La Cono V."/>
            <person name="Hallsworth J.E."/>
            <person name="Yakimov M.M."/>
        </authorList>
    </citation>
    <scope>NUCLEOTIDE SEQUENCE</scope>
    <source>
        <strain evidence="2">AArc-S</strain>
    </source>
</reference>
<protein>
    <submittedName>
        <fullName evidence="2">Putative membrane protein</fullName>
    </submittedName>
</protein>
<feature type="transmembrane region" description="Helical" evidence="1">
    <location>
        <begin position="36"/>
        <end position="52"/>
    </location>
</feature>
<gene>
    <name evidence="2" type="ORF">AArcS_1028</name>
</gene>
<keyword evidence="3" id="KW-1185">Reference proteome</keyword>
<dbReference type="RefSeq" id="WP_238479412.1">
    <property type="nucleotide sequence ID" value="NZ_CP064786.1"/>
</dbReference>
<feature type="transmembrane region" description="Helical" evidence="1">
    <location>
        <begin position="12"/>
        <end position="30"/>
    </location>
</feature>
<feature type="transmembrane region" description="Helical" evidence="1">
    <location>
        <begin position="120"/>
        <end position="141"/>
    </location>
</feature>
<dbReference type="AlphaFoldDB" id="A0A897MTH5"/>
<dbReference type="KEGG" id="hara:AArcS_1028"/>
<keyword evidence="1" id="KW-0472">Membrane</keyword>
<dbReference type="EMBL" id="CP064786">
    <property type="protein sequence ID" value="QSG02249.1"/>
    <property type="molecule type" value="Genomic_DNA"/>
</dbReference>
<organism evidence="2 3">
    <name type="scientific">Natranaeroarchaeum sulfidigenes</name>
    <dbReference type="NCBI Taxonomy" id="2784880"/>
    <lineage>
        <taxon>Archaea</taxon>
        <taxon>Methanobacteriati</taxon>
        <taxon>Methanobacteriota</taxon>
        <taxon>Stenosarchaea group</taxon>
        <taxon>Halobacteria</taxon>
        <taxon>Halobacteriales</taxon>
        <taxon>Natronoarchaeaceae</taxon>
        <taxon>Natranaeroarchaeum</taxon>
    </lineage>
</organism>
<dbReference type="Pfam" id="PF24363">
    <property type="entry name" value="DUF7519"/>
    <property type="match status" value="1"/>
</dbReference>
<evidence type="ECO:0000313" key="2">
    <source>
        <dbReference type="EMBL" id="QSG02249.1"/>
    </source>
</evidence>
<name>A0A897MTH5_9EURY</name>
<dbReference type="GeneID" id="70684416"/>
<keyword evidence="1" id="KW-0812">Transmembrane</keyword>
<dbReference type="Proteomes" id="UP000663586">
    <property type="component" value="Chromosome"/>
</dbReference>